<dbReference type="RefSeq" id="WP_136260131.1">
    <property type="nucleotide sequence ID" value="NZ_MWIO01000098.1"/>
</dbReference>
<evidence type="ECO:0000313" key="2">
    <source>
        <dbReference type="Proteomes" id="UP000306317"/>
    </source>
</evidence>
<organism evidence="1 2">
    <name type="scientific">Rhodanobacter lindaniclasticus</name>
    <dbReference type="NCBI Taxonomy" id="75310"/>
    <lineage>
        <taxon>Bacteria</taxon>
        <taxon>Pseudomonadati</taxon>
        <taxon>Pseudomonadota</taxon>
        <taxon>Gammaproteobacteria</taxon>
        <taxon>Lysobacterales</taxon>
        <taxon>Rhodanobacteraceae</taxon>
        <taxon>Rhodanobacter</taxon>
    </lineage>
</organism>
<gene>
    <name evidence="1" type="ORF">B1991_18380</name>
</gene>
<accession>A0A4S3K5L0</accession>
<comment type="caution">
    <text evidence="1">The sequence shown here is derived from an EMBL/GenBank/DDBJ whole genome shotgun (WGS) entry which is preliminary data.</text>
</comment>
<protein>
    <submittedName>
        <fullName evidence="1">Uncharacterized protein</fullName>
    </submittedName>
</protein>
<name>A0A4S3K5L0_9GAMM</name>
<sequence>MGELQLVPTGIFAHSRLDEKRVVAAVLNEGVIHNAEVAIREPFKHVFEWMHLRQLTLELSGGEAVRLERDARPHQRHPLLGTAGACA</sequence>
<reference evidence="1 2" key="1">
    <citation type="submission" date="2017-02" db="EMBL/GenBank/DDBJ databases">
        <title>Whole genome sequencing of Rhodanobacter lindaniclasticus DSM 17932.</title>
        <authorList>
            <person name="Kumar S."/>
            <person name="Patil P."/>
            <person name="Patil P.B."/>
        </authorList>
    </citation>
    <scope>NUCLEOTIDE SEQUENCE [LARGE SCALE GENOMIC DNA]</scope>
    <source>
        <strain evidence="1 2">DSM 17932</strain>
    </source>
</reference>
<keyword evidence="2" id="KW-1185">Reference proteome</keyword>
<evidence type="ECO:0000313" key="1">
    <source>
        <dbReference type="EMBL" id="THD03413.1"/>
    </source>
</evidence>
<dbReference type="AlphaFoldDB" id="A0A4S3K5L0"/>
<dbReference type="EMBL" id="MWIO01000098">
    <property type="protein sequence ID" value="THD03413.1"/>
    <property type="molecule type" value="Genomic_DNA"/>
</dbReference>
<dbReference type="Proteomes" id="UP000306317">
    <property type="component" value="Unassembled WGS sequence"/>
</dbReference>
<proteinExistence type="predicted"/>